<organism evidence="2 3">
    <name type="scientific">Nocardioides silvaticus</name>
    <dbReference type="NCBI Taxonomy" id="2201891"/>
    <lineage>
        <taxon>Bacteria</taxon>
        <taxon>Bacillati</taxon>
        <taxon>Actinomycetota</taxon>
        <taxon>Actinomycetes</taxon>
        <taxon>Propionibacteriales</taxon>
        <taxon>Nocardioidaceae</taxon>
        <taxon>Nocardioides</taxon>
    </lineage>
</organism>
<dbReference type="Proteomes" id="UP000245507">
    <property type="component" value="Unassembled WGS sequence"/>
</dbReference>
<dbReference type="SUPFAM" id="SSF69118">
    <property type="entry name" value="AhpD-like"/>
    <property type="match status" value="1"/>
</dbReference>
<dbReference type="InterPro" id="IPR004675">
    <property type="entry name" value="AhpD_core"/>
</dbReference>
<name>A0A316TDH3_9ACTN</name>
<evidence type="ECO:0000313" key="2">
    <source>
        <dbReference type="EMBL" id="PWN02483.1"/>
    </source>
</evidence>
<evidence type="ECO:0000259" key="1">
    <source>
        <dbReference type="Pfam" id="PF02627"/>
    </source>
</evidence>
<keyword evidence="3" id="KW-1185">Reference proteome</keyword>
<gene>
    <name evidence="2" type="ORF">DJ010_12135</name>
</gene>
<reference evidence="2 3" key="1">
    <citation type="submission" date="2018-05" db="EMBL/GenBank/DDBJ databases">
        <title>Nocardioides silvaticus genome.</title>
        <authorList>
            <person name="Li C."/>
            <person name="Wang G."/>
        </authorList>
    </citation>
    <scope>NUCLEOTIDE SEQUENCE [LARGE SCALE GENOMIC DNA]</scope>
    <source>
        <strain evidence="2 3">CCTCC AB 2018079</strain>
    </source>
</reference>
<protein>
    <submittedName>
        <fullName evidence="2">Carboxymuconolactone decarboxylase</fullName>
    </submittedName>
</protein>
<dbReference type="PANTHER" id="PTHR35446">
    <property type="entry name" value="SI:CH211-175M2.5"/>
    <property type="match status" value="1"/>
</dbReference>
<comment type="caution">
    <text evidence="2">The sequence shown here is derived from an EMBL/GenBank/DDBJ whole genome shotgun (WGS) entry which is preliminary data.</text>
</comment>
<dbReference type="RefSeq" id="WP_109694050.1">
    <property type="nucleotide sequence ID" value="NZ_QGDD01000005.1"/>
</dbReference>
<dbReference type="Pfam" id="PF02627">
    <property type="entry name" value="CMD"/>
    <property type="match status" value="1"/>
</dbReference>
<dbReference type="PANTHER" id="PTHR35446:SF2">
    <property type="entry name" value="CARBOXYMUCONOLACTONE DECARBOXYLASE-LIKE DOMAIN-CONTAINING PROTEIN"/>
    <property type="match status" value="1"/>
</dbReference>
<dbReference type="Gene3D" id="1.20.1290.10">
    <property type="entry name" value="AhpD-like"/>
    <property type="match status" value="1"/>
</dbReference>
<dbReference type="InterPro" id="IPR029032">
    <property type="entry name" value="AhpD-like"/>
</dbReference>
<proteinExistence type="predicted"/>
<dbReference type="OrthoDB" id="9801997at2"/>
<sequence>MSPTTEAAEGPLYLDKAVPEIYAELADTSKQIRAAADAAGLSESLLELINLRVSQINGCAYCLDVHSKKALRLGEDPRRLAVLQTWQETALFDDAESAALELAEVVTRLPAPAVREEVEDAARRVLGDEAYAVVAWAAVMMNSFNRLSIVSHHPVR</sequence>
<dbReference type="NCBIfam" id="TIGR00778">
    <property type="entry name" value="ahpD_dom"/>
    <property type="match status" value="1"/>
</dbReference>
<dbReference type="EMBL" id="QGDD01000005">
    <property type="protein sequence ID" value="PWN02483.1"/>
    <property type="molecule type" value="Genomic_DNA"/>
</dbReference>
<evidence type="ECO:0000313" key="3">
    <source>
        <dbReference type="Proteomes" id="UP000245507"/>
    </source>
</evidence>
<accession>A0A316TDH3</accession>
<feature type="domain" description="Carboxymuconolactone decarboxylase-like" evidence="1">
    <location>
        <begin position="24"/>
        <end position="104"/>
    </location>
</feature>
<dbReference type="GO" id="GO:0051920">
    <property type="term" value="F:peroxiredoxin activity"/>
    <property type="evidence" value="ECO:0007669"/>
    <property type="project" value="InterPro"/>
</dbReference>
<dbReference type="InterPro" id="IPR003779">
    <property type="entry name" value="CMD-like"/>
</dbReference>
<dbReference type="AlphaFoldDB" id="A0A316TDH3"/>